<dbReference type="EMBL" id="VZBZ01000181">
    <property type="protein sequence ID" value="MQN79361.1"/>
    <property type="molecule type" value="Genomic_DNA"/>
</dbReference>
<gene>
    <name evidence="1" type="ORF">F7D71_16195</name>
</gene>
<protein>
    <submittedName>
        <fullName evidence="1">Uncharacterized protein</fullName>
    </submittedName>
</protein>
<proteinExistence type="predicted"/>
<name>A0AA90ZQZ6_9BACT</name>
<evidence type="ECO:0000313" key="1">
    <source>
        <dbReference type="EMBL" id="MQN79361.1"/>
    </source>
</evidence>
<accession>A0AA90ZQZ6</accession>
<reference evidence="2" key="1">
    <citation type="submission" date="2019-09" db="EMBL/GenBank/DDBJ databases">
        <title>Distinct polysaccharide growth profiles of human intestinal Prevotella copri isolates.</title>
        <authorList>
            <person name="Fehlner-Peach H."/>
            <person name="Magnabosco C."/>
            <person name="Raghavan V."/>
            <person name="Scher J.U."/>
            <person name="Tett A."/>
            <person name="Cox L.M."/>
            <person name="Gottsegen C."/>
            <person name="Watters A."/>
            <person name="Wiltshire- Gordon J.D."/>
            <person name="Segata N."/>
            <person name="Bonneau R."/>
            <person name="Littman D.R."/>
        </authorList>
    </citation>
    <scope>NUCLEOTIDE SEQUENCE [LARGE SCALE GENOMIC DNA]</scope>
    <source>
        <strain evidence="2">BU41712</strain>
    </source>
</reference>
<evidence type="ECO:0000313" key="2">
    <source>
        <dbReference type="Proteomes" id="UP000423156"/>
    </source>
</evidence>
<dbReference type="Proteomes" id="UP000423156">
    <property type="component" value="Unassembled WGS sequence"/>
</dbReference>
<dbReference type="AlphaFoldDB" id="A0AA90ZQZ6"/>
<sequence length="159" mass="18231">MDANKKFSKSNGEKEVNLLVICWDDRIHQALMALKSPKAQGLLTANTYRHDKQGNPELYPNIDCVVVNKTYSLFKEYILGTLFRNFSPIYPVDPFFMLFGEGCIVDHNLTQDRHLMLNSIMQQNLMIVDETFADSLSPVSIATMSDGEPNTIKFRKYEM</sequence>
<organism evidence="1 2">
    <name type="scientific">Segatella copri</name>
    <dbReference type="NCBI Taxonomy" id="165179"/>
    <lineage>
        <taxon>Bacteria</taxon>
        <taxon>Pseudomonadati</taxon>
        <taxon>Bacteroidota</taxon>
        <taxon>Bacteroidia</taxon>
        <taxon>Bacteroidales</taxon>
        <taxon>Prevotellaceae</taxon>
        <taxon>Segatella</taxon>
    </lineage>
</organism>
<comment type="caution">
    <text evidence="1">The sequence shown here is derived from an EMBL/GenBank/DDBJ whole genome shotgun (WGS) entry which is preliminary data.</text>
</comment>